<dbReference type="PATRIC" id="fig|1359153.3.peg.972"/>
<evidence type="ECO:0000313" key="2">
    <source>
        <dbReference type="Proteomes" id="UP000033385"/>
    </source>
</evidence>
<dbReference type="AlphaFoldDB" id="A0A0F3NGQ2"/>
<comment type="caution">
    <text evidence="1">The sequence shown here is derived from an EMBL/GenBank/DDBJ whole genome shotgun (WGS) entry which is preliminary data.</text>
</comment>
<keyword evidence="1" id="KW-0378">Hydrolase</keyword>
<sequence>MGVGYAIVRDEHEKQISSVEALSTNDTITIELKDGKRRAIII</sequence>
<dbReference type="Proteomes" id="UP000033385">
    <property type="component" value="Unassembled WGS sequence"/>
</dbReference>
<protein>
    <submittedName>
        <fullName evidence="1">Exodeoxyribonuclease VII, large subunit domain protein</fullName>
        <ecNumber evidence="1">3.1.11.6</ecNumber>
    </submittedName>
</protein>
<reference evidence="1 2" key="1">
    <citation type="submission" date="2015-01" db="EMBL/GenBank/DDBJ databases">
        <title>Genome Sequencing of Rickettsiales.</title>
        <authorList>
            <person name="Daugherty S.C."/>
            <person name="Su Q."/>
            <person name="Abolude K."/>
            <person name="Beier-Sexton M."/>
            <person name="Carlyon J.A."/>
            <person name="Carter R."/>
            <person name="Day N.P."/>
            <person name="Dumler S.J."/>
            <person name="Dyachenko V."/>
            <person name="Godinez A."/>
            <person name="Kurtti T.J."/>
            <person name="Lichay M."/>
            <person name="Mullins K.E."/>
            <person name="Ott S."/>
            <person name="Pappas-Brown V."/>
            <person name="Paris D.H."/>
            <person name="Patel P."/>
            <person name="Richards A.L."/>
            <person name="Sadzewicz L."/>
            <person name="Sears K."/>
            <person name="Seidman D."/>
            <person name="Sengamalay N."/>
            <person name="Stenos J."/>
            <person name="Tallon L.J."/>
            <person name="Vincent G."/>
            <person name="Fraser C.M."/>
            <person name="Munderloh U."/>
            <person name="Dunning-Hotopp J.C."/>
        </authorList>
    </citation>
    <scope>NUCLEOTIDE SEQUENCE [LARGE SCALE GENOMIC DNA]</scope>
    <source>
        <strain evidence="1 2">ApNP</strain>
    </source>
</reference>
<dbReference type="EC" id="3.1.11.6" evidence="1"/>
<proteinExistence type="predicted"/>
<dbReference type="GO" id="GO:0008855">
    <property type="term" value="F:exodeoxyribonuclease VII activity"/>
    <property type="evidence" value="ECO:0007669"/>
    <property type="project" value="UniProtKB-EC"/>
</dbReference>
<accession>A0A0F3NGQ2</accession>
<dbReference type="EMBL" id="LANW01000001">
    <property type="protein sequence ID" value="KJV66892.1"/>
    <property type="molecule type" value="Genomic_DNA"/>
</dbReference>
<name>A0A0F3NGQ2_ANAPH</name>
<evidence type="ECO:0000313" key="1">
    <source>
        <dbReference type="EMBL" id="KJV66892.1"/>
    </source>
</evidence>
<gene>
    <name evidence="1" type="ORF">APHNP_0946</name>
</gene>
<organism evidence="1 2">
    <name type="scientific">Anaplasma phagocytophilum str. ApNP</name>
    <dbReference type="NCBI Taxonomy" id="1359153"/>
    <lineage>
        <taxon>Bacteria</taxon>
        <taxon>Pseudomonadati</taxon>
        <taxon>Pseudomonadota</taxon>
        <taxon>Alphaproteobacteria</taxon>
        <taxon>Rickettsiales</taxon>
        <taxon>Anaplasmataceae</taxon>
        <taxon>Anaplasma</taxon>
        <taxon>phagocytophilum group</taxon>
    </lineage>
</organism>